<protein>
    <submittedName>
        <fullName evidence="2">General transcription factor II-I repeat domain-containing protein 2A-like</fullName>
    </submittedName>
</protein>
<evidence type="ECO:0000313" key="3">
    <source>
        <dbReference type="Proteomes" id="UP001059041"/>
    </source>
</evidence>
<name>A0A9W7WFG4_TRIRA</name>
<organism evidence="2 3">
    <name type="scientific">Triplophysa rosa</name>
    <name type="common">Cave loach</name>
    <dbReference type="NCBI Taxonomy" id="992332"/>
    <lineage>
        <taxon>Eukaryota</taxon>
        <taxon>Metazoa</taxon>
        <taxon>Chordata</taxon>
        <taxon>Craniata</taxon>
        <taxon>Vertebrata</taxon>
        <taxon>Euteleostomi</taxon>
        <taxon>Actinopterygii</taxon>
        <taxon>Neopterygii</taxon>
        <taxon>Teleostei</taxon>
        <taxon>Ostariophysi</taxon>
        <taxon>Cypriniformes</taxon>
        <taxon>Nemacheilidae</taxon>
        <taxon>Triplophysa</taxon>
    </lineage>
</organism>
<dbReference type="Proteomes" id="UP001059041">
    <property type="component" value="Linkage Group LG18"/>
</dbReference>
<dbReference type="SUPFAM" id="SSF53098">
    <property type="entry name" value="Ribonuclease H-like"/>
    <property type="match status" value="1"/>
</dbReference>
<dbReference type="OrthoDB" id="10061052at2759"/>
<evidence type="ECO:0000259" key="1">
    <source>
        <dbReference type="Pfam" id="PF18658"/>
    </source>
</evidence>
<accession>A0A9W7WFG4</accession>
<reference evidence="2" key="1">
    <citation type="submission" date="2021-02" db="EMBL/GenBank/DDBJ databases">
        <title>Comparative genomics reveals that relaxation of natural selection precedes convergent phenotypic evolution of cavefish.</title>
        <authorList>
            <person name="Peng Z."/>
        </authorList>
    </citation>
    <scope>NUCLEOTIDE SEQUENCE</scope>
    <source>
        <tissue evidence="2">Muscle</tissue>
    </source>
</reference>
<keyword evidence="3" id="KW-1185">Reference proteome</keyword>
<evidence type="ECO:0000313" key="2">
    <source>
        <dbReference type="EMBL" id="KAI7797220.1"/>
    </source>
</evidence>
<dbReference type="InterPro" id="IPR040647">
    <property type="entry name" value="SPIN-DOC_Znf-C2H2"/>
</dbReference>
<dbReference type="PANTHER" id="PTHR45913">
    <property type="entry name" value="EPM2A-INTERACTING PROTEIN 1"/>
    <property type="match status" value="1"/>
</dbReference>
<dbReference type="EMBL" id="JAFHDT010000018">
    <property type="protein sequence ID" value="KAI7797220.1"/>
    <property type="molecule type" value="Genomic_DNA"/>
</dbReference>
<sequence>MAKKRKIDSEYRQFQQRWETDYLFCEYKDKPMCLICQESLAVFKEYNLRRHFETKHDQYGCMDMDMRQRKVKELKHKLQQQQNMFTRMNSHSEGAVKASFIIAEEIARACKPFTEGEFIKNCMDKVCGVVCPDKKQAFANISLSRNTVASRVDELASDIQAQLKDKAKNFVAYSLAVDESADKTDTAQLSIYIRGIDAQFSVTEELLDIRAMHGTTSGQDIFSRVEQCVSEAELQWNKLVGLTTDGAPAMCGEFRGLVGLVREKLGHTGENLTAYHCIIHQEALCGKVLDKGHIMTVVNKTVNFIRSRGLNHRQFRALLEEEHCVHEDVPYHTEVRWLSRGKVLRRFFDTRTEIARFMESKNKSIPELENEKWLSDLAFMCDITEHLNNLNVKLQGRKQLITEMRDSVNAFQMKLRLWEGQMRQANLSHFPVCQSVSDTVTITFPTELYADKLNTLKAEFSRRFADFESQKFNFDLFANPFVVDVDTAPEHLQMELIELQCNTHLKAQYQSVGAAEFAPLLPESMPHLRLHAARIMSMFGSTYSCEQMFSIMKLTKTSHRSRLTDEHLVSVLKVAMARDINPRIDKIISKKRCRVSGKS</sequence>
<feature type="domain" description="SPIN-DOC-like zinc-finger" evidence="1">
    <location>
        <begin position="15"/>
        <end position="73"/>
    </location>
</feature>
<dbReference type="AlphaFoldDB" id="A0A9W7WFG4"/>
<dbReference type="PANTHER" id="PTHR45913:SF11">
    <property type="entry name" value="EPM2A-INTERACTING PROTEIN 1"/>
    <property type="match status" value="1"/>
</dbReference>
<gene>
    <name evidence="2" type="ORF">IRJ41_021504</name>
</gene>
<proteinExistence type="predicted"/>
<dbReference type="InterPro" id="IPR012337">
    <property type="entry name" value="RNaseH-like_sf"/>
</dbReference>
<dbReference type="Pfam" id="PF18658">
    <property type="entry name" value="zf-C2H2_12"/>
    <property type="match status" value="1"/>
</dbReference>
<comment type="caution">
    <text evidence="2">The sequence shown here is derived from an EMBL/GenBank/DDBJ whole genome shotgun (WGS) entry which is preliminary data.</text>
</comment>